<gene>
    <name evidence="19" type="primary">carB</name>
    <name evidence="22" type="ORF">ATH84_1002184</name>
</gene>
<dbReference type="PROSITE" id="PS00866">
    <property type="entry name" value="CPSASE_1"/>
    <property type="match status" value="1"/>
</dbReference>
<dbReference type="InterPro" id="IPR036897">
    <property type="entry name" value="CarbamoylP_synth_lsu_oligo_sf"/>
</dbReference>
<evidence type="ECO:0000256" key="8">
    <source>
        <dbReference type="ARBA" id="ARBA00022723"/>
    </source>
</evidence>
<evidence type="ECO:0000256" key="9">
    <source>
        <dbReference type="ARBA" id="ARBA00022737"/>
    </source>
</evidence>
<dbReference type="AlphaFoldDB" id="A0AAQ0HKM1"/>
<feature type="binding site" evidence="19">
    <location>
        <position position="255"/>
    </location>
    <ligand>
        <name>ATP</name>
        <dbReference type="ChEBI" id="CHEBI:30616"/>
        <label>1</label>
    </ligand>
</feature>
<feature type="binding site" evidence="19">
    <location>
        <position position="221"/>
    </location>
    <ligand>
        <name>ATP</name>
        <dbReference type="ChEBI" id="CHEBI:30616"/>
        <label>1</label>
    </ligand>
</feature>
<dbReference type="PANTHER" id="PTHR11405:SF53">
    <property type="entry name" value="CARBAMOYL-PHOSPHATE SYNTHASE [AMMONIA], MITOCHONDRIAL"/>
    <property type="match status" value="1"/>
</dbReference>
<feature type="binding site" evidence="19">
    <location>
        <position position="862"/>
    </location>
    <ligand>
        <name>Mg(2+)</name>
        <dbReference type="ChEBI" id="CHEBI:18420"/>
        <label>4</label>
    </ligand>
</feature>
<protein>
    <recommendedName>
        <fullName evidence="19">Carbamoyl phosphate synthase large chain</fullName>
        <ecNumber evidence="19">6.3.4.16</ecNumber>
        <ecNumber evidence="19">6.3.5.5</ecNumber>
    </recommendedName>
    <alternativeName>
        <fullName evidence="19">Carbamoyl phosphate synthetase ammonia chain</fullName>
    </alternativeName>
</protein>
<feature type="binding site" evidence="19">
    <location>
        <position position="807"/>
    </location>
    <ligand>
        <name>ATP</name>
        <dbReference type="ChEBI" id="CHEBI:30616"/>
        <label>2</label>
    </ligand>
</feature>
<dbReference type="InterPro" id="IPR013815">
    <property type="entry name" value="ATP_grasp_subdomain_1"/>
</dbReference>
<feature type="domain" description="ATP-grasp" evidence="20">
    <location>
        <begin position="133"/>
        <end position="341"/>
    </location>
</feature>
<evidence type="ECO:0000256" key="13">
    <source>
        <dbReference type="ARBA" id="ARBA00022975"/>
    </source>
</evidence>
<keyword evidence="7 19" id="KW-0028">Amino-acid biosynthesis</keyword>
<keyword evidence="9 19" id="KW-0677">Repeat</keyword>
<evidence type="ECO:0000256" key="12">
    <source>
        <dbReference type="ARBA" id="ARBA00022842"/>
    </source>
</evidence>
<dbReference type="PROSITE" id="PS50975">
    <property type="entry name" value="ATP_GRASP"/>
    <property type="match status" value="2"/>
</dbReference>
<keyword evidence="12" id="KW-0460">Magnesium</keyword>
<dbReference type="Pfam" id="PF02142">
    <property type="entry name" value="MGS"/>
    <property type="match status" value="1"/>
</dbReference>
<dbReference type="HAMAP" id="MF_01210_B">
    <property type="entry name" value="CPSase_L_chain_B"/>
    <property type="match status" value="1"/>
</dbReference>
<dbReference type="EC" id="6.3.4.16" evidence="19"/>
<dbReference type="Gene3D" id="1.10.1030.10">
    <property type="entry name" value="Carbamoyl-phosphate synthetase, large subunit oligomerisation domain"/>
    <property type="match status" value="1"/>
</dbReference>
<feature type="binding site" evidence="19">
    <location>
        <position position="312"/>
    </location>
    <ligand>
        <name>Mg(2+)</name>
        <dbReference type="ChEBI" id="CHEBI:18420"/>
        <label>2</label>
    </ligand>
</feature>
<dbReference type="GO" id="GO:0004087">
    <property type="term" value="F:carbamoyl-phosphate synthase (ammonia) activity"/>
    <property type="evidence" value="ECO:0007669"/>
    <property type="project" value="UniProtKB-EC"/>
</dbReference>
<feature type="binding site" evidence="19">
    <location>
        <position position="254"/>
    </location>
    <ligand>
        <name>ATP</name>
        <dbReference type="ChEBI" id="CHEBI:30616"/>
        <label>1</label>
    </ligand>
</feature>
<evidence type="ECO:0000259" key="20">
    <source>
        <dbReference type="PROSITE" id="PS50975"/>
    </source>
</evidence>
<feature type="binding site" evidence="19">
    <location>
        <position position="860"/>
    </location>
    <ligand>
        <name>Mn(2+)</name>
        <dbReference type="ChEBI" id="CHEBI:29035"/>
        <label>4</label>
    </ligand>
</feature>
<dbReference type="GO" id="GO:0006541">
    <property type="term" value="P:glutamine metabolic process"/>
    <property type="evidence" value="ECO:0007669"/>
    <property type="project" value="TreeGrafter"/>
</dbReference>
<comment type="cofactor">
    <cofactor evidence="19">
        <name>Mg(2+)</name>
        <dbReference type="ChEBI" id="CHEBI:18420"/>
    </cofactor>
    <cofactor evidence="19">
        <name>Mn(2+)</name>
        <dbReference type="ChEBI" id="CHEBI:29035"/>
    </cofactor>
    <text evidence="19">Binds 4 Mg(2+) or Mn(2+) ions per subunit.</text>
</comment>
<dbReference type="GO" id="GO:0044205">
    <property type="term" value="P:'de novo' UMP biosynthetic process"/>
    <property type="evidence" value="ECO:0007669"/>
    <property type="project" value="UniProtKB-UniRule"/>
</dbReference>
<feature type="region of interest" description="Allosteric domain" evidence="19">
    <location>
        <begin position="977"/>
        <end position="1110"/>
    </location>
</feature>
<dbReference type="SUPFAM" id="SSF48108">
    <property type="entry name" value="Carbamoyl phosphate synthetase, large subunit connection domain"/>
    <property type="match status" value="1"/>
</dbReference>
<feature type="binding site" evidence="19">
    <location>
        <position position="298"/>
    </location>
    <ligand>
        <name>ATP</name>
        <dbReference type="ChEBI" id="CHEBI:30616"/>
        <label>1</label>
    </ligand>
</feature>
<dbReference type="Gene3D" id="3.30.470.20">
    <property type="entry name" value="ATP-grasp fold, B domain"/>
    <property type="match status" value="2"/>
</dbReference>
<feature type="binding site" evidence="19">
    <location>
        <position position="773"/>
    </location>
    <ligand>
        <name>ATP</name>
        <dbReference type="ChEBI" id="CHEBI:30616"/>
        <label>2</label>
    </ligand>
</feature>
<feature type="binding site" evidence="19">
    <location>
        <position position="808"/>
    </location>
    <ligand>
        <name>ATP</name>
        <dbReference type="ChEBI" id="CHEBI:30616"/>
        <label>2</label>
    </ligand>
</feature>
<evidence type="ECO:0000256" key="11">
    <source>
        <dbReference type="ARBA" id="ARBA00022840"/>
    </source>
</evidence>
<evidence type="ECO:0000256" key="18">
    <source>
        <dbReference type="ARBA" id="ARBA00062056"/>
    </source>
</evidence>
<dbReference type="SUPFAM" id="SSF52440">
    <property type="entry name" value="PreATP-grasp domain"/>
    <property type="match status" value="2"/>
</dbReference>
<evidence type="ECO:0000256" key="14">
    <source>
        <dbReference type="ARBA" id="ARBA00023211"/>
    </source>
</evidence>
<feature type="binding site" evidence="19">
    <location>
        <position position="860"/>
    </location>
    <ligand>
        <name>Mg(2+)</name>
        <dbReference type="ChEBI" id="CHEBI:18420"/>
        <label>4</label>
    </ligand>
</feature>
<keyword evidence="13 19" id="KW-0665">Pyrimidine biosynthesis</keyword>
<evidence type="ECO:0000256" key="16">
    <source>
        <dbReference type="ARBA" id="ARBA00048816"/>
    </source>
</evidence>
<feature type="binding site" evidence="19">
    <location>
        <position position="860"/>
    </location>
    <ligand>
        <name>Mg(2+)</name>
        <dbReference type="ChEBI" id="CHEBI:18420"/>
        <label>3</label>
    </ligand>
</feature>
<dbReference type="NCBIfam" id="TIGR01369">
    <property type="entry name" value="CPSaseII_lrg"/>
    <property type="match status" value="1"/>
</dbReference>
<feature type="binding site" evidence="19">
    <location>
        <position position="129"/>
    </location>
    <ligand>
        <name>ATP</name>
        <dbReference type="ChEBI" id="CHEBI:30616"/>
        <label>1</label>
    </ligand>
</feature>
<dbReference type="CDD" id="cd01424">
    <property type="entry name" value="MGS_CPS_II"/>
    <property type="match status" value="1"/>
</dbReference>
<evidence type="ECO:0000313" key="22">
    <source>
        <dbReference type="EMBL" id="REG55739.1"/>
    </source>
</evidence>
<feature type="region of interest" description="Carboxyphosphate synthetic domain" evidence="19">
    <location>
        <begin position="1"/>
        <end position="415"/>
    </location>
</feature>
<dbReference type="InterPro" id="IPR005479">
    <property type="entry name" value="CPAse_ATP-bd"/>
</dbReference>
<dbReference type="NCBIfam" id="NF003671">
    <property type="entry name" value="PRK05294.1"/>
    <property type="match status" value="1"/>
</dbReference>
<evidence type="ECO:0000256" key="5">
    <source>
        <dbReference type="ARBA" id="ARBA00022571"/>
    </source>
</evidence>
<dbReference type="SUPFAM" id="SSF52335">
    <property type="entry name" value="Methylglyoxal synthase-like"/>
    <property type="match status" value="1"/>
</dbReference>
<dbReference type="FunFam" id="3.40.50.20:FF:000001">
    <property type="entry name" value="Carbamoyl-phosphate synthase large chain"/>
    <property type="match status" value="1"/>
</dbReference>
<feature type="binding site" evidence="19">
    <location>
        <position position="775"/>
    </location>
    <ligand>
        <name>ATP</name>
        <dbReference type="ChEBI" id="CHEBI:30616"/>
        <label>2</label>
    </ligand>
</feature>
<feature type="binding site" evidence="19">
    <location>
        <position position="312"/>
    </location>
    <ligand>
        <name>ATP</name>
        <dbReference type="ChEBI" id="CHEBI:30616"/>
        <label>1</label>
    </ligand>
</feature>
<dbReference type="InterPro" id="IPR036914">
    <property type="entry name" value="MGS-like_dom_sf"/>
</dbReference>
<dbReference type="Pfam" id="PF25596">
    <property type="entry name" value="CPSase_L_D1"/>
    <property type="match status" value="2"/>
</dbReference>
<feature type="binding site" evidence="19">
    <location>
        <position position="189"/>
    </location>
    <ligand>
        <name>ATP</name>
        <dbReference type="ChEBI" id="CHEBI:30616"/>
        <label>1</label>
    </ligand>
</feature>
<comment type="function">
    <text evidence="17 19">Large subunit of the glutamine-dependent carbamoyl phosphate synthetase (CPSase). CPSase catalyzes the formation of carbamoyl phosphate from the ammonia moiety of glutamine, carbonate, and phosphate donated by ATP, constituting the first step of 2 biosynthetic pathways, one leading to arginine and/or urea and the other to pyrimidine nucleotides. The large subunit (synthetase) binds the substrates ammonia (free or transferred from glutamine from the small subunit), hydrogencarbonate and ATP and carries out an ATP-coupled ligase reaction, activating hydrogencarbonate by forming carboxy phosphate which reacts with ammonia to form carbamoyl phosphate.</text>
</comment>
<evidence type="ECO:0000256" key="19">
    <source>
        <dbReference type="HAMAP-Rule" id="MF_01210"/>
    </source>
</evidence>
<feature type="binding site" evidence="19">
    <location>
        <position position="256"/>
    </location>
    <ligand>
        <name>ATP</name>
        <dbReference type="ChEBI" id="CHEBI:30616"/>
        <label>1</label>
    </ligand>
</feature>
<keyword evidence="11 19" id="KW-0067">ATP-binding</keyword>
<organism evidence="22 23">
    <name type="scientific">Paracoccus versutus</name>
    <name type="common">Thiobacillus versutus</name>
    <dbReference type="NCBI Taxonomy" id="34007"/>
    <lineage>
        <taxon>Bacteria</taxon>
        <taxon>Pseudomonadati</taxon>
        <taxon>Pseudomonadota</taxon>
        <taxon>Alphaproteobacteria</taxon>
        <taxon>Rhodobacterales</taxon>
        <taxon>Paracoccaceae</taxon>
        <taxon>Paracoccus</taxon>
    </lineage>
</organism>
<feature type="domain" description="ATP-grasp" evidence="20">
    <location>
        <begin position="698"/>
        <end position="889"/>
    </location>
</feature>
<comment type="pathway">
    <text evidence="3 19">Amino-acid biosynthesis; L-arginine biosynthesis; carbamoyl phosphate from bicarbonate: step 1/1.</text>
</comment>
<dbReference type="InterPro" id="IPR006275">
    <property type="entry name" value="CPSase_lsu"/>
</dbReference>
<comment type="similarity">
    <text evidence="4 19">Belongs to the CarB family.</text>
</comment>
<accession>A0AAQ0HKM1</accession>
<feature type="binding site" evidence="19">
    <location>
        <position position="862"/>
    </location>
    <ligand>
        <name>Mn(2+)</name>
        <dbReference type="ChEBI" id="CHEBI:29035"/>
        <label>4</label>
    </ligand>
</feature>
<evidence type="ECO:0000256" key="10">
    <source>
        <dbReference type="ARBA" id="ARBA00022741"/>
    </source>
</evidence>
<dbReference type="EC" id="6.3.5.5" evidence="19"/>
<dbReference type="InterPro" id="IPR011761">
    <property type="entry name" value="ATP-grasp"/>
</dbReference>
<dbReference type="PROSITE" id="PS51257">
    <property type="entry name" value="PROKAR_LIPOPROTEIN"/>
    <property type="match status" value="1"/>
</dbReference>
<dbReference type="FunFam" id="3.30.470.20:FF:000007">
    <property type="entry name" value="Carbamoyl-phosphate synthase large chain"/>
    <property type="match status" value="1"/>
</dbReference>
<dbReference type="InterPro" id="IPR016185">
    <property type="entry name" value="PreATP-grasp_dom_sf"/>
</dbReference>
<dbReference type="GO" id="GO:0005524">
    <property type="term" value="F:ATP binding"/>
    <property type="evidence" value="ECO:0007669"/>
    <property type="project" value="UniProtKB-UniRule"/>
</dbReference>
<comment type="subunit">
    <text evidence="18 19">Composed of two chains; the small (or glutamine) chain promotes the hydrolysis of glutamine to ammonia, which is used by the large (or ammonia) chain to synthesize carbamoyl phosphate. Tetramer of heterodimers (alpha,beta)4.</text>
</comment>
<dbReference type="InterPro" id="IPR011607">
    <property type="entry name" value="MGS-like_dom"/>
</dbReference>
<dbReference type="GO" id="GO:0006526">
    <property type="term" value="P:L-arginine biosynthetic process"/>
    <property type="evidence" value="ECO:0007669"/>
    <property type="project" value="UniProtKB-UniRule"/>
</dbReference>
<dbReference type="SUPFAM" id="SSF56059">
    <property type="entry name" value="Glutathione synthetase ATP-binding domain-like"/>
    <property type="match status" value="2"/>
</dbReference>
<feature type="binding site" evidence="19">
    <location>
        <position position="848"/>
    </location>
    <ligand>
        <name>ATP</name>
        <dbReference type="ChEBI" id="CHEBI:30616"/>
        <label>2</label>
    </ligand>
</feature>
<reference evidence="22 23" key="1">
    <citation type="submission" date="2018-08" db="EMBL/GenBank/DDBJ databases">
        <title>Genomic Encyclopedia of Archaeal and Bacterial Type Strains, Phase II (KMG-II): from individual species to whole genera.</title>
        <authorList>
            <person name="Goeker M."/>
        </authorList>
    </citation>
    <scope>NUCLEOTIDE SEQUENCE [LARGE SCALE GENOMIC DNA]</scope>
    <source>
        <strain evidence="22 23">DSM 582</strain>
    </source>
</reference>
<dbReference type="RefSeq" id="WP_036749514.1">
    <property type="nucleotide sequence ID" value="NZ_CP035287.1"/>
</dbReference>
<feature type="binding site" evidence="19">
    <location>
        <position position="860"/>
    </location>
    <ligand>
        <name>Mn(2+)</name>
        <dbReference type="ChEBI" id="CHEBI:29035"/>
        <label>3</label>
    </ligand>
</feature>
<feature type="binding site" evidence="19">
    <location>
        <position position="780"/>
    </location>
    <ligand>
        <name>ATP</name>
        <dbReference type="ChEBI" id="CHEBI:30616"/>
        <label>2</label>
    </ligand>
</feature>
<dbReference type="InterPro" id="IPR033937">
    <property type="entry name" value="MGS_CPS_CarB"/>
</dbReference>
<dbReference type="EMBL" id="QUMX01000002">
    <property type="protein sequence ID" value="REG55739.1"/>
    <property type="molecule type" value="Genomic_DNA"/>
</dbReference>
<dbReference type="GO" id="GO:0046872">
    <property type="term" value="F:metal ion binding"/>
    <property type="evidence" value="ECO:0007669"/>
    <property type="project" value="UniProtKB-KW"/>
</dbReference>
<dbReference type="NCBIfam" id="NF009455">
    <property type="entry name" value="PRK12815.1"/>
    <property type="match status" value="1"/>
</dbReference>
<sequence length="1110" mass="119725">MPKRTDIKSILIIGAGPIVIGQACEFDYSGAQACKALREEGYRVILVNSNPATIMTDPEMADATYIEPITPEVVEKIIAKERPDALLPTMGGQTGLNTALALADMGVLNRYGVELIGAQRAAIEMAEDRKLFREAMDRIGLENPRATIVAAPKHPNGKYDIAAGVSMAMEALEEIGLPAIIRPAFTLGGTGGGVAYNRDDYERIVRSGLEASPVAQVLVDESLLGWKEYEMEVVRDRADNAIIVCSIENVDPMGVHTGDSITVAPALTLTDREYQRMRNGSIAVLREIGVETGGSNVQWAINPRDGRMVVIEMNPRVSRSSALASKATGFPIAKIAAKLAVGYTLDELDNDITRVTPASFEPSIDYVVTKIPRFAFEKFPGSKPELTTAMKSVGEVMAVGRTFHESLQKALTSMENGLTGLDDIDIPGAPDKAAVVKAISQQTPDRLRLIAQAMRHGLSDDEIQHATSFDPWFLARLREIVDAEAELCAQGLPEDAEGLRRLKMMGFTDARLAKLAGKAEAEVRQARRAHDLHPVFKRIDTCAAEFEAQTPYMYSTYEAPAMGDVENEARPSDRKKVVILGGGPNRIGQGIEFDYCCCHACFALTKAGYETIMVNCNPETVSTDYDTSDRLYFEPLTLEHVLEILAVEQENGTLHGVIVQFGGQTPLKLANALEEEGIPILGTTPDAIDLAEDRERFQKLLNDLGLKQPINGIAHSDAEAIEIAQRIGFPLVIRPSYVLGGRAMEIVRDMDQLNRYIREAVQVSGDSPVLLDSYLSGAIEVDVDALSDGKTVHVAGIMEHIEEAGVHSGDSACSLPPHTLDAATIAELKVQTEAMARALNVVGLMNVQFALKDGAIYVLEVNPRASRTVPFVAKATDSAIASIAARLMAGEPMSNFPARAAYPEGVGPDDPLPFADPLTLADPNTPWFSVKEAVLPFARFPGVDTLLGPEMRSTGEVMGWDRSFPRAFLKAQMGAGTQLPEGGLVFVSVRDADKTADLAEAARELTAMGFKLVATRGTAEFLRGAGVETELVNKVYEGRPNIVDRLKNGEIAMVLNTTEGAQAIADSREIRAVALNDKIPYYTTAAGSIAAVAAIKSRGEGEVGVRSLQA</sequence>
<dbReference type="Pfam" id="PF02786">
    <property type="entry name" value="CPSase_L_D2"/>
    <property type="match status" value="2"/>
</dbReference>
<dbReference type="SMART" id="SM01096">
    <property type="entry name" value="CPSase_L_D3"/>
    <property type="match status" value="1"/>
</dbReference>
<keyword evidence="14" id="KW-0464">Manganese</keyword>
<keyword evidence="6 19" id="KW-0436">Ligase</keyword>
<dbReference type="InterPro" id="IPR005483">
    <property type="entry name" value="CPSase_dom"/>
</dbReference>
<dbReference type="GO" id="GO:0005737">
    <property type="term" value="C:cytoplasm"/>
    <property type="evidence" value="ECO:0007669"/>
    <property type="project" value="TreeGrafter"/>
</dbReference>
<feature type="binding site" evidence="19">
    <location>
        <position position="848"/>
    </location>
    <ligand>
        <name>Mg(2+)</name>
        <dbReference type="ChEBI" id="CHEBI:18420"/>
        <label>3</label>
    </ligand>
</feature>
<keyword evidence="8" id="KW-0479">Metal-binding</keyword>
<dbReference type="Gene3D" id="3.30.1490.20">
    <property type="entry name" value="ATP-grasp fold, A domain"/>
    <property type="match status" value="1"/>
</dbReference>
<feature type="binding site" evidence="19">
    <location>
        <position position="188"/>
    </location>
    <ligand>
        <name>ATP</name>
        <dbReference type="ChEBI" id="CHEBI:30616"/>
        <label>1</label>
    </ligand>
</feature>
<dbReference type="PANTHER" id="PTHR11405">
    <property type="entry name" value="CARBAMOYLTRANSFERASE FAMILY MEMBER"/>
    <property type="match status" value="1"/>
</dbReference>
<dbReference type="InterPro" id="IPR058047">
    <property type="entry name" value="CPSase_preATP-grasp"/>
</dbReference>
<evidence type="ECO:0000256" key="3">
    <source>
        <dbReference type="ARBA" id="ARBA00005077"/>
    </source>
</evidence>
<evidence type="ECO:0000256" key="2">
    <source>
        <dbReference type="ARBA" id="ARBA00004812"/>
    </source>
</evidence>
<evidence type="ECO:0000259" key="21">
    <source>
        <dbReference type="PROSITE" id="PS51855"/>
    </source>
</evidence>
<evidence type="ECO:0000256" key="1">
    <source>
        <dbReference type="ARBA" id="ARBA00001936"/>
    </source>
</evidence>
<dbReference type="PROSITE" id="PS00867">
    <property type="entry name" value="CPSASE_2"/>
    <property type="match status" value="2"/>
</dbReference>
<dbReference type="InterPro" id="IPR005480">
    <property type="entry name" value="CPSase_lsu_oligo"/>
</dbReference>
<feature type="binding site" evidence="19">
    <location>
        <position position="848"/>
    </location>
    <ligand>
        <name>Mn(2+)</name>
        <dbReference type="ChEBI" id="CHEBI:29035"/>
        <label>3</label>
    </ligand>
</feature>
<evidence type="ECO:0000256" key="6">
    <source>
        <dbReference type="ARBA" id="ARBA00022598"/>
    </source>
</evidence>
<dbReference type="GO" id="GO:0004088">
    <property type="term" value="F:carbamoyl-phosphate synthase (glutamine-hydrolyzing) activity"/>
    <property type="evidence" value="ECO:0007669"/>
    <property type="project" value="UniProtKB-UniRule"/>
</dbReference>
<comment type="caution">
    <text evidence="22">The sequence shown here is derived from an EMBL/GenBank/DDBJ whole genome shotgun (WGS) entry which is preliminary data.</text>
</comment>
<comment type="catalytic activity">
    <reaction evidence="15 19">
        <text>hydrogencarbonate + NH4(+) + 2 ATP = carbamoyl phosphate + 2 ADP + phosphate + 2 H(+)</text>
        <dbReference type="Rhea" id="RHEA:18029"/>
        <dbReference type="ChEBI" id="CHEBI:15378"/>
        <dbReference type="ChEBI" id="CHEBI:17544"/>
        <dbReference type="ChEBI" id="CHEBI:28938"/>
        <dbReference type="ChEBI" id="CHEBI:30616"/>
        <dbReference type="ChEBI" id="CHEBI:43474"/>
        <dbReference type="ChEBI" id="CHEBI:58228"/>
        <dbReference type="ChEBI" id="CHEBI:456216"/>
        <dbReference type="EC" id="6.3.4.16"/>
    </reaction>
</comment>
<comment type="pathway">
    <text evidence="2 19">Pyrimidine metabolism; UMP biosynthesis via de novo pathway; (S)-dihydroorotate from bicarbonate: step 1/3.</text>
</comment>
<feature type="binding site" evidence="19">
    <location>
        <position position="298"/>
    </location>
    <ligand>
        <name>Mg(2+)</name>
        <dbReference type="ChEBI" id="CHEBI:18420"/>
        <label>1</label>
    </ligand>
</feature>
<dbReference type="SMART" id="SM00851">
    <property type="entry name" value="MGS"/>
    <property type="match status" value="1"/>
</dbReference>
<name>A0AAQ0HKM1_PARVE</name>
<feature type="binding site" evidence="19">
    <location>
        <position position="228"/>
    </location>
    <ligand>
        <name>ATP</name>
        <dbReference type="ChEBI" id="CHEBI:30616"/>
        <label>1</label>
    </ligand>
</feature>
<keyword evidence="10 19" id="KW-0547">Nucleotide-binding</keyword>
<dbReference type="HAMAP" id="MF_01210_A">
    <property type="entry name" value="CPSase_L_chain_A"/>
    <property type="match status" value="1"/>
</dbReference>
<feature type="binding site" evidence="19">
    <location>
        <position position="860"/>
    </location>
    <ligand>
        <name>ATP</name>
        <dbReference type="ChEBI" id="CHEBI:30616"/>
        <label>2</label>
    </ligand>
</feature>
<dbReference type="PROSITE" id="PS51855">
    <property type="entry name" value="MGS"/>
    <property type="match status" value="1"/>
</dbReference>
<dbReference type="PRINTS" id="PR00098">
    <property type="entry name" value="CPSASE"/>
</dbReference>
<dbReference type="Pfam" id="PF02787">
    <property type="entry name" value="CPSase_L_D3"/>
    <property type="match status" value="1"/>
</dbReference>
<feature type="binding site" evidence="19">
    <location>
        <position position="223"/>
    </location>
    <ligand>
        <name>ATP</name>
        <dbReference type="ChEBI" id="CHEBI:30616"/>
        <label>1</label>
    </ligand>
</feature>
<feature type="binding site" evidence="19">
    <location>
        <position position="312"/>
    </location>
    <ligand>
        <name>Mg(2+)</name>
        <dbReference type="ChEBI" id="CHEBI:18420"/>
        <label>1</label>
    </ligand>
</feature>
<feature type="binding site" evidence="19">
    <location>
        <position position="806"/>
    </location>
    <ligand>
        <name>ATP</name>
        <dbReference type="ChEBI" id="CHEBI:30616"/>
        <label>2</label>
    </ligand>
</feature>
<keyword evidence="23" id="KW-1185">Reference proteome</keyword>
<comment type="domain">
    <text evidence="19">The large subunit is composed of 2 ATP-grasp domains that are involved in binding the 2 ATP molecules needed for carbamoyl phosphate synthesis. The N-terminal ATP-grasp domain (referred to as the carboxyphosphate synthetic component) catalyzes the ATP-dependent phosphorylation of hydrogencarbonate to carboxyphosphate and the subsequent nucleophilic attack by ammonia to form a carbamate intermediate. The C-terminal ATP-grasp domain (referred to as the carbamoyl phosphate synthetic component) then catalyzes the phosphorylation of carbamate with the second ATP to form the end product carbamoyl phosphate. The reactive and unstable enzyme intermediates are sequentially channeled from one active site to the next through the interior of the protein over a distance of at least 96 A.</text>
</comment>
<dbReference type="FunFam" id="3.30.470.20:FF:000013">
    <property type="entry name" value="Carbamoyl-phosphate synthase large chain"/>
    <property type="match status" value="1"/>
</dbReference>
<feature type="binding site" evidence="19">
    <location>
        <position position="312"/>
    </location>
    <ligand>
        <name>Mn(2+)</name>
        <dbReference type="ChEBI" id="CHEBI:29035"/>
        <label>1</label>
    </ligand>
</feature>
<dbReference type="Gene3D" id="3.40.50.1380">
    <property type="entry name" value="Methylglyoxal synthase-like domain"/>
    <property type="match status" value="1"/>
</dbReference>
<feature type="binding site" evidence="19">
    <location>
        <position position="805"/>
    </location>
    <ligand>
        <name>ATP</name>
        <dbReference type="ChEBI" id="CHEBI:30616"/>
        <label>2</label>
    </ligand>
</feature>
<dbReference type="FunFam" id="1.10.1030.10:FF:000002">
    <property type="entry name" value="Carbamoyl-phosphate synthase large chain"/>
    <property type="match status" value="1"/>
</dbReference>
<feature type="binding site" evidence="19">
    <location>
        <position position="182"/>
    </location>
    <ligand>
        <name>ATP</name>
        <dbReference type="ChEBI" id="CHEBI:30616"/>
        <label>1</label>
    </ligand>
</feature>
<evidence type="ECO:0000256" key="7">
    <source>
        <dbReference type="ARBA" id="ARBA00022605"/>
    </source>
</evidence>
<evidence type="ECO:0000256" key="15">
    <source>
        <dbReference type="ARBA" id="ARBA00047359"/>
    </source>
</evidence>
<dbReference type="FunFam" id="3.40.50.20:FF:000003">
    <property type="entry name" value="Carbamoyl-phosphate synthase large chain"/>
    <property type="match status" value="1"/>
</dbReference>
<feature type="domain" description="MGS-like" evidence="21">
    <location>
        <begin position="977"/>
        <end position="1110"/>
    </location>
</feature>
<dbReference type="Gene3D" id="3.40.50.20">
    <property type="match status" value="2"/>
</dbReference>
<comment type="cofactor">
    <cofactor evidence="1">
        <name>Mn(2+)</name>
        <dbReference type="ChEBI" id="CHEBI:29035"/>
    </cofactor>
</comment>
<proteinExistence type="inferred from homology"/>
<evidence type="ECO:0000256" key="17">
    <source>
        <dbReference type="ARBA" id="ARBA00057223"/>
    </source>
</evidence>
<feature type="binding site" evidence="19">
    <location>
        <position position="298"/>
    </location>
    <ligand>
        <name>Mn(2+)</name>
        <dbReference type="ChEBI" id="CHEBI:29035"/>
        <label>1</label>
    </ligand>
</feature>
<feature type="binding site" evidence="19">
    <location>
        <position position="734"/>
    </location>
    <ligand>
        <name>ATP</name>
        <dbReference type="ChEBI" id="CHEBI:30616"/>
        <label>2</label>
    </ligand>
</feature>
<evidence type="ECO:0000313" key="23">
    <source>
        <dbReference type="Proteomes" id="UP000256794"/>
    </source>
</evidence>
<comment type="catalytic activity">
    <reaction evidence="16 19">
        <text>hydrogencarbonate + L-glutamine + 2 ATP + H2O = carbamoyl phosphate + L-glutamate + 2 ADP + phosphate + 2 H(+)</text>
        <dbReference type="Rhea" id="RHEA:18633"/>
        <dbReference type="ChEBI" id="CHEBI:15377"/>
        <dbReference type="ChEBI" id="CHEBI:15378"/>
        <dbReference type="ChEBI" id="CHEBI:17544"/>
        <dbReference type="ChEBI" id="CHEBI:29985"/>
        <dbReference type="ChEBI" id="CHEBI:30616"/>
        <dbReference type="ChEBI" id="CHEBI:43474"/>
        <dbReference type="ChEBI" id="CHEBI:58228"/>
        <dbReference type="ChEBI" id="CHEBI:58359"/>
        <dbReference type="ChEBI" id="CHEBI:456216"/>
        <dbReference type="EC" id="6.3.5.5"/>
    </reaction>
</comment>
<comment type="caution">
    <text evidence="19">Lacks conserved residue(s) required for the propagation of feature annotation.</text>
</comment>
<dbReference type="Proteomes" id="UP000256794">
    <property type="component" value="Unassembled WGS sequence"/>
</dbReference>
<keyword evidence="5 19" id="KW-0055">Arginine biosynthesis</keyword>
<evidence type="ECO:0000256" key="4">
    <source>
        <dbReference type="ARBA" id="ARBA00009799"/>
    </source>
</evidence>
<feature type="binding site" evidence="19">
    <location>
        <position position="314"/>
    </location>
    <ligand>
        <name>Mg(2+)</name>
        <dbReference type="ChEBI" id="CHEBI:18420"/>
        <label>2</label>
    </ligand>
</feature>
<feature type="binding site" evidence="19">
    <location>
        <position position="314"/>
    </location>
    <ligand>
        <name>Mn(2+)</name>
        <dbReference type="ChEBI" id="CHEBI:29035"/>
        <label>2</label>
    </ligand>
</feature>
<feature type="binding site" evidence="19">
    <location>
        <position position="312"/>
    </location>
    <ligand>
        <name>Mn(2+)</name>
        <dbReference type="ChEBI" id="CHEBI:29035"/>
        <label>2</label>
    </ligand>
</feature>